<feature type="compositionally biased region" description="Polar residues" evidence="1">
    <location>
        <begin position="141"/>
        <end position="151"/>
    </location>
</feature>
<feature type="compositionally biased region" description="Basic and acidic residues" evidence="1">
    <location>
        <begin position="118"/>
        <end position="140"/>
    </location>
</feature>
<feature type="compositionally biased region" description="Basic and acidic residues" evidence="1">
    <location>
        <begin position="217"/>
        <end position="231"/>
    </location>
</feature>
<evidence type="ECO:0000313" key="2">
    <source>
        <dbReference type="EMBL" id="MCD7455668.1"/>
    </source>
</evidence>
<dbReference type="PANTHER" id="PTHR46265">
    <property type="entry name" value="RHO GTPASE-ACTIVATING PROTEIN 7"/>
    <property type="match status" value="1"/>
</dbReference>
<feature type="compositionally biased region" description="Basic and acidic residues" evidence="1">
    <location>
        <begin position="240"/>
        <end position="261"/>
    </location>
</feature>
<accession>A0ABS8SA16</accession>
<feature type="compositionally biased region" description="Basic and acidic residues" evidence="1">
    <location>
        <begin position="97"/>
        <end position="108"/>
    </location>
</feature>
<feature type="compositionally biased region" description="Low complexity" evidence="1">
    <location>
        <begin position="152"/>
        <end position="172"/>
    </location>
</feature>
<evidence type="ECO:0000256" key="1">
    <source>
        <dbReference type="SAM" id="MobiDB-lite"/>
    </source>
</evidence>
<sequence length="261" mass="28747">MAQRIFMMSLVAQLQEQLQKERELRKLLEAGVNMSLVTSPVSSSIYEMEEIGKAEGDFINLTPRDDNLGMQHNKQGEESSTHRLDVSDQPQQSLNFEGKDSDKQKDAETSATSQNLEKSTRDKLETCSNKADGDKDKKNESQLSGNKHLPQSKQSDSSSSTHSSVGLVISSSGEAGMGSVPSISIRNSGSKNEEHQTPVPSEVQNLDEGNYSQPVHNIEREKESEPHHSLDKLQASQSETSDKVGSDSHQDVHKPDQETKS</sequence>
<feature type="region of interest" description="Disordered" evidence="1">
    <location>
        <begin position="63"/>
        <end position="261"/>
    </location>
</feature>
<comment type="caution">
    <text evidence="2">The sequence shown here is derived from an EMBL/GenBank/DDBJ whole genome shotgun (WGS) entry which is preliminary data.</text>
</comment>
<name>A0ABS8SA16_DATST</name>
<dbReference type="InterPro" id="IPR052799">
    <property type="entry name" value="Rho_GAP_Regulators"/>
</dbReference>
<proteinExistence type="predicted"/>
<dbReference type="EMBL" id="JACEIK010000360">
    <property type="protein sequence ID" value="MCD7455668.1"/>
    <property type="molecule type" value="Genomic_DNA"/>
</dbReference>
<keyword evidence="3" id="KW-1185">Reference proteome</keyword>
<organism evidence="2 3">
    <name type="scientific">Datura stramonium</name>
    <name type="common">Jimsonweed</name>
    <name type="synonym">Common thornapple</name>
    <dbReference type="NCBI Taxonomy" id="4076"/>
    <lineage>
        <taxon>Eukaryota</taxon>
        <taxon>Viridiplantae</taxon>
        <taxon>Streptophyta</taxon>
        <taxon>Embryophyta</taxon>
        <taxon>Tracheophyta</taxon>
        <taxon>Spermatophyta</taxon>
        <taxon>Magnoliopsida</taxon>
        <taxon>eudicotyledons</taxon>
        <taxon>Gunneridae</taxon>
        <taxon>Pentapetalae</taxon>
        <taxon>asterids</taxon>
        <taxon>lamiids</taxon>
        <taxon>Solanales</taxon>
        <taxon>Solanaceae</taxon>
        <taxon>Solanoideae</taxon>
        <taxon>Datureae</taxon>
        <taxon>Datura</taxon>
    </lineage>
</organism>
<reference evidence="2 3" key="1">
    <citation type="journal article" date="2021" name="BMC Genomics">
        <title>Datura genome reveals duplications of psychoactive alkaloid biosynthetic genes and high mutation rate following tissue culture.</title>
        <authorList>
            <person name="Rajewski A."/>
            <person name="Carter-House D."/>
            <person name="Stajich J."/>
            <person name="Litt A."/>
        </authorList>
    </citation>
    <scope>NUCLEOTIDE SEQUENCE [LARGE SCALE GENOMIC DNA]</scope>
    <source>
        <strain evidence="2">AR-01</strain>
    </source>
</reference>
<evidence type="ECO:0000313" key="3">
    <source>
        <dbReference type="Proteomes" id="UP000823775"/>
    </source>
</evidence>
<protein>
    <submittedName>
        <fullName evidence="2">Uncharacterized protein</fullName>
    </submittedName>
</protein>
<feature type="compositionally biased region" description="Polar residues" evidence="1">
    <location>
        <begin position="181"/>
        <end position="190"/>
    </location>
</feature>
<feature type="compositionally biased region" description="Basic and acidic residues" evidence="1">
    <location>
        <begin position="74"/>
        <end position="86"/>
    </location>
</feature>
<dbReference type="Proteomes" id="UP000823775">
    <property type="component" value="Unassembled WGS sequence"/>
</dbReference>
<dbReference type="PANTHER" id="PTHR46265:SF2">
    <property type="entry name" value="RHO GTPASE-ACTIVATING PROTEIN 7"/>
    <property type="match status" value="1"/>
</dbReference>
<gene>
    <name evidence="2" type="ORF">HAX54_029121</name>
</gene>